<keyword evidence="1" id="KW-0472">Membrane</keyword>
<keyword evidence="3" id="KW-1185">Reference proteome</keyword>
<feature type="transmembrane region" description="Helical" evidence="1">
    <location>
        <begin position="6"/>
        <end position="32"/>
    </location>
</feature>
<dbReference type="AlphaFoldDB" id="A0A318D8N3"/>
<sequence length="104" mass="11438">MSLTLLIISCILQFMFAGFQVMFVIFTASGAVNTHAIKGLKLAILNASVFILPLSCLATVIILITLYIKDSPYLSLWWHAIPLSLSVLYLIYVTALTKSEPAEC</sequence>
<organism evidence="2 3">
    <name type="scientific">Kangiella spongicola</name>
    <dbReference type="NCBI Taxonomy" id="796379"/>
    <lineage>
        <taxon>Bacteria</taxon>
        <taxon>Pseudomonadati</taxon>
        <taxon>Pseudomonadota</taxon>
        <taxon>Gammaproteobacteria</taxon>
        <taxon>Kangiellales</taxon>
        <taxon>Kangiellaceae</taxon>
        <taxon>Kangiella</taxon>
    </lineage>
</organism>
<name>A0A318D8N3_9GAMM</name>
<evidence type="ECO:0000256" key="1">
    <source>
        <dbReference type="SAM" id="Phobius"/>
    </source>
</evidence>
<protein>
    <submittedName>
        <fullName evidence="2">Uncharacterized protein</fullName>
    </submittedName>
</protein>
<comment type="caution">
    <text evidence="2">The sequence shown here is derived from an EMBL/GenBank/DDBJ whole genome shotgun (WGS) entry which is preliminary data.</text>
</comment>
<keyword evidence="1" id="KW-0812">Transmembrane</keyword>
<reference evidence="2 3" key="1">
    <citation type="submission" date="2018-05" db="EMBL/GenBank/DDBJ databases">
        <title>Kangiella spongicola genome sequence.</title>
        <authorList>
            <person name="Maclea K.S."/>
            <person name="Goen A.E."/>
            <person name="Kelley C."/>
            <person name="Underriner A."/>
            <person name="Silverwood T."/>
            <person name="Trachtenberg A.M."/>
        </authorList>
    </citation>
    <scope>NUCLEOTIDE SEQUENCE [LARGE SCALE GENOMIC DNA]</scope>
    <source>
        <strain evidence="2 3">ATCC BAA-2076</strain>
    </source>
</reference>
<feature type="transmembrane region" description="Helical" evidence="1">
    <location>
        <begin position="44"/>
        <end position="68"/>
    </location>
</feature>
<proteinExistence type="predicted"/>
<keyword evidence="1" id="KW-1133">Transmembrane helix</keyword>
<dbReference type="Proteomes" id="UP000247689">
    <property type="component" value="Unassembled WGS sequence"/>
</dbReference>
<gene>
    <name evidence="2" type="ORF">DL796_07165</name>
</gene>
<dbReference type="EMBL" id="QICH01000002">
    <property type="protein sequence ID" value="PXF63217.1"/>
    <property type="molecule type" value="Genomic_DNA"/>
</dbReference>
<accession>A0A318D8N3</accession>
<evidence type="ECO:0000313" key="2">
    <source>
        <dbReference type="EMBL" id="PXF63217.1"/>
    </source>
</evidence>
<feature type="transmembrane region" description="Helical" evidence="1">
    <location>
        <begin position="74"/>
        <end position="92"/>
    </location>
</feature>
<evidence type="ECO:0000313" key="3">
    <source>
        <dbReference type="Proteomes" id="UP000247689"/>
    </source>
</evidence>